<name>A0A402BZE6_RHOWR</name>
<keyword evidence="4" id="KW-1185">Reference proteome</keyword>
<accession>A0A402BZE6</accession>
<sequence>MATPPQGPKKKKKWPWVVGIIVAIIVISSLANGGDKEETSSASSTTQASAPIVGADAGAAAAPAVVPAVEAPAAGIGTEVRDGKFGFVVTGIETGLSSIGDNPYLKEDADGQFILVHVDVTNVSDKPQSYFGSNQTLVDTLGREFTNNTMAAINVDAENAIGGDINPGITKSVTIVFDIPVNATPKEIEVHDSMFSGGATISLTQ</sequence>
<reference evidence="3 4" key="1">
    <citation type="submission" date="2018-11" db="EMBL/GenBank/DDBJ databases">
        <title>Microbial catabolism of amino acid.</title>
        <authorList>
            <person name="Hibi M."/>
            <person name="Ogawa J."/>
        </authorList>
    </citation>
    <scope>NUCLEOTIDE SEQUENCE [LARGE SCALE GENOMIC DNA]</scope>
    <source>
        <strain evidence="3 4">C31-06</strain>
    </source>
</reference>
<dbReference type="InterPro" id="IPR029051">
    <property type="entry name" value="DUF4352"/>
</dbReference>
<comment type="caution">
    <text evidence="3">The sequence shown here is derived from an EMBL/GenBank/DDBJ whole genome shotgun (WGS) entry which is preliminary data.</text>
</comment>
<proteinExistence type="predicted"/>
<dbReference type="AlphaFoldDB" id="A0A402BZE6"/>
<dbReference type="EMBL" id="BHYM01000003">
    <property type="protein sequence ID" value="GCE36717.1"/>
    <property type="molecule type" value="Genomic_DNA"/>
</dbReference>
<dbReference type="InterPro" id="IPR029050">
    <property type="entry name" value="Immunoprotect_excell_Ig-like"/>
</dbReference>
<evidence type="ECO:0000259" key="2">
    <source>
        <dbReference type="Pfam" id="PF11611"/>
    </source>
</evidence>
<evidence type="ECO:0000313" key="3">
    <source>
        <dbReference type="EMBL" id="GCE36717.1"/>
    </source>
</evidence>
<organism evidence="3 4">
    <name type="scientific">Rhodococcus wratislaviensis</name>
    <name type="common">Tsukamurella wratislaviensis</name>
    <dbReference type="NCBI Taxonomy" id="44752"/>
    <lineage>
        <taxon>Bacteria</taxon>
        <taxon>Bacillati</taxon>
        <taxon>Actinomycetota</taxon>
        <taxon>Actinomycetes</taxon>
        <taxon>Mycobacteriales</taxon>
        <taxon>Nocardiaceae</taxon>
        <taxon>Rhodococcus</taxon>
    </lineage>
</organism>
<dbReference type="Gene3D" id="2.60.40.1240">
    <property type="match status" value="1"/>
</dbReference>
<gene>
    <name evidence="3" type="ORF">Rhow_003321</name>
</gene>
<protein>
    <submittedName>
        <fullName evidence="3">Mpr protein</fullName>
    </submittedName>
</protein>
<evidence type="ECO:0000313" key="4">
    <source>
        <dbReference type="Proteomes" id="UP000287519"/>
    </source>
</evidence>
<keyword evidence="1" id="KW-0732">Signal</keyword>
<feature type="domain" description="DUF4352" evidence="2">
    <location>
        <begin position="75"/>
        <end position="199"/>
    </location>
</feature>
<dbReference type="Pfam" id="PF11611">
    <property type="entry name" value="DUF4352"/>
    <property type="match status" value="1"/>
</dbReference>
<dbReference type="Proteomes" id="UP000287519">
    <property type="component" value="Unassembled WGS sequence"/>
</dbReference>
<evidence type="ECO:0000256" key="1">
    <source>
        <dbReference type="ARBA" id="ARBA00022729"/>
    </source>
</evidence>